<dbReference type="GO" id="GO:0003677">
    <property type="term" value="F:DNA binding"/>
    <property type="evidence" value="ECO:0007669"/>
    <property type="project" value="UniProtKB-KW"/>
</dbReference>
<dbReference type="Gene3D" id="1.10.10.10">
    <property type="entry name" value="Winged helix-like DNA-binding domain superfamily/Winged helix DNA-binding domain"/>
    <property type="match status" value="1"/>
</dbReference>
<dbReference type="InterPro" id="IPR018982">
    <property type="entry name" value="RQC_domain"/>
</dbReference>
<evidence type="ECO:0000256" key="10">
    <source>
        <dbReference type="ARBA" id="ARBA00022989"/>
    </source>
</evidence>
<dbReference type="InterPro" id="IPR037185">
    <property type="entry name" value="EmrE-like"/>
</dbReference>
<dbReference type="InterPro" id="IPR004589">
    <property type="entry name" value="DNA_helicase_ATP-dep_RecQ"/>
</dbReference>
<reference evidence="22" key="1">
    <citation type="journal article" date="2020" name="J Insects Food Feed">
        <title>The yellow mealworm (Tenebrio molitor) genome: a resource for the emerging insects as food and feed industry.</title>
        <authorList>
            <person name="Eriksson T."/>
            <person name="Andere A."/>
            <person name="Kelstrup H."/>
            <person name="Emery V."/>
            <person name="Picard C."/>
        </authorList>
    </citation>
    <scope>NUCLEOTIDE SEQUENCE</scope>
    <source>
        <strain evidence="22">Stoneville</strain>
        <tissue evidence="22">Whole head</tissue>
    </source>
</reference>
<evidence type="ECO:0000256" key="14">
    <source>
        <dbReference type="ARBA" id="ARBA00034617"/>
    </source>
</evidence>
<keyword evidence="5 18" id="KW-0812">Transmembrane</keyword>
<dbReference type="PROSITE" id="PS51192">
    <property type="entry name" value="HELICASE_ATP_BIND_1"/>
    <property type="match status" value="1"/>
</dbReference>
<evidence type="ECO:0000256" key="1">
    <source>
        <dbReference type="ARBA" id="ARBA00001947"/>
    </source>
</evidence>
<evidence type="ECO:0000259" key="20">
    <source>
        <dbReference type="PROSITE" id="PS51192"/>
    </source>
</evidence>
<dbReference type="InterPro" id="IPR029491">
    <property type="entry name" value="Helicase_HTH"/>
</dbReference>
<feature type="compositionally biased region" description="Basic and acidic residues" evidence="17">
    <location>
        <begin position="922"/>
        <end position="931"/>
    </location>
</feature>
<dbReference type="SUPFAM" id="SSF52540">
    <property type="entry name" value="P-loop containing nucleoside triphosphate hydrolases"/>
    <property type="match status" value="2"/>
</dbReference>
<feature type="transmembrane region" description="Helical" evidence="18">
    <location>
        <begin position="1142"/>
        <end position="1163"/>
    </location>
</feature>
<feature type="transmembrane region" description="Helical" evidence="18">
    <location>
        <begin position="1242"/>
        <end position="1262"/>
    </location>
</feature>
<protein>
    <recommendedName>
        <fullName evidence="15">DNA 3'-5' helicase</fullName>
        <ecNumber evidence="15">5.6.2.4</ecNumber>
    </recommendedName>
</protein>
<feature type="domain" description="HRDC" evidence="19">
    <location>
        <begin position="636"/>
        <end position="718"/>
    </location>
</feature>
<dbReference type="InterPro" id="IPR027417">
    <property type="entry name" value="P-loop_NTPase"/>
</dbReference>
<keyword evidence="9" id="KW-0067">ATP-binding</keyword>
<dbReference type="GO" id="GO:0005737">
    <property type="term" value="C:cytoplasm"/>
    <property type="evidence" value="ECO:0007669"/>
    <property type="project" value="TreeGrafter"/>
</dbReference>
<comment type="similarity">
    <text evidence="3">Belongs to the helicase family. RecQ subfamily.</text>
</comment>
<evidence type="ECO:0000256" key="7">
    <source>
        <dbReference type="ARBA" id="ARBA00022801"/>
    </source>
</evidence>
<feature type="region of interest" description="Disordered" evidence="17">
    <location>
        <begin position="894"/>
        <end position="983"/>
    </location>
</feature>
<feature type="compositionally biased region" description="Basic and acidic residues" evidence="17">
    <location>
        <begin position="949"/>
        <end position="974"/>
    </location>
</feature>
<dbReference type="CDD" id="cd18794">
    <property type="entry name" value="SF2_C_RecQ"/>
    <property type="match status" value="1"/>
</dbReference>
<feature type="domain" description="Helicase ATP-binding" evidence="20">
    <location>
        <begin position="64"/>
        <end position="217"/>
    </location>
</feature>
<dbReference type="Pfam" id="PF09382">
    <property type="entry name" value="RQC"/>
    <property type="match status" value="1"/>
</dbReference>
<evidence type="ECO:0000256" key="8">
    <source>
        <dbReference type="ARBA" id="ARBA00022806"/>
    </source>
</evidence>
<evidence type="ECO:0000313" key="22">
    <source>
        <dbReference type="EMBL" id="KAH0814694.1"/>
    </source>
</evidence>
<dbReference type="Gene3D" id="3.40.50.300">
    <property type="entry name" value="P-loop containing nucleotide triphosphate hydrolases"/>
    <property type="match status" value="2"/>
</dbReference>
<dbReference type="InterPro" id="IPR036390">
    <property type="entry name" value="WH_DNA-bd_sf"/>
</dbReference>
<keyword evidence="10 18" id="KW-1133">Transmembrane helix</keyword>
<comment type="cofactor">
    <cofactor evidence="1">
        <name>Zn(2+)</name>
        <dbReference type="ChEBI" id="CHEBI:29105"/>
    </cofactor>
</comment>
<dbReference type="InterPro" id="IPR002121">
    <property type="entry name" value="HRDC_dom"/>
</dbReference>
<dbReference type="GO" id="GO:0005654">
    <property type="term" value="C:nucleoplasm"/>
    <property type="evidence" value="ECO:0007669"/>
    <property type="project" value="TreeGrafter"/>
</dbReference>
<dbReference type="Pfam" id="PF05653">
    <property type="entry name" value="Mg_trans_NIPA"/>
    <property type="match status" value="1"/>
</dbReference>
<comment type="similarity">
    <text evidence="4">Belongs to the NIPA family.</text>
</comment>
<keyword evidence="13" id="KW-0413">Isomerase</keyword>
<name>A0A8J6HHA4_TENMO</name>
<dbReference type="Pfam" id="PF14493">
    <property type="entry name" value="HTH_40"/>
    <property type="match status" value="1"/>
</dbReference>
<evidence type="ECO:0000256" key="5">
    <source>
        <dbReference type="ARBA" id="ARBA00022692"/>
    </source>
</evidence>
<dbReference type="SUPFAM" id="SSF47819">
    <property type="entry name" value="HRDC-like"/>
    <property type="match status" value="1"/>
</dbReference>
<evidence type="ECO:0000256" key="2">
    <source>
        <dbReference type="ARBA" id="ARBA00004141"/>
    </source>
</evidence>
<dbReference type="PANTHER" id="PTHR13710:SF120">
    <property type="entry name" value="BIFUNCTIONAL 3'-5' EXONUCLEASE_ATP-DEPENDENT HELICASE WRN"/>
    <property type="match status" value="1"/>
</dbReference>
<dbReference type="SMART" id="SM00487">
    <property type="entry name" value="DEXDc"/>
    <property type="match status" value="1"/>
</dbReference>
<dbReference type="PANTHER" id="PTHR13710">
    <property type="entry name" value="DNA HELICASE RECQ FAMILY MEMBER"/>
    <property type="match status" value="1"/>
</dbReference>
<dbReference type="GO" id="GO:0015095">
    <property type="term" value="F:magnesium ion transmembrane transporter activity"/>
    <property type="evidence" value="ECO:0007669"/>
    <property type="project" value="InterPro"/>
</dbReference>
<dbReference type="InterPro" id="IPR036388">
    <property type="entry name" value="WH-like_DNA-bd_sf"/>
</dbReference>
<dbReference type="InterPro" id="IPR001650">
    <property type="entry name" value="Helicase_C-like"/>
</dbReference>
<dbReference type="SUPFAM" id="SSF103481">
    <property type="entry name" value="Multidrug resistance efflux transporter EmrE"/>
    <property type="match status" value="1"/>
</dbReference>
<reference evidence="22" key="2">
    <citation type="submission" date="2021-08" db="EMBL/GenBank/DDBJ databases">
        <authorList>
            <person name="Eriksson T."/>
        </authorList>
    </citation>
    <scope>NUCLEOTIDE SEQUENCE</scope>
    <source>
        <strain evidence="22">Stoneville</strain>
        <tissue evidence="22">Whole head</tissue>
    </source>
</reference>
<dbReference type="GO" id="GO:0000724">
    <property type="term" value="P:double-strand break repair via homologous recombination"/>
    <property type="evidence" value="ECO:0007669"/>
    <property type="project" value="TreeGrafter"/>
</dbReference>
<keyword evidence="8" id="KW-0347">Helicase</keyword>
<evidence type="ECO:0000313" key="23">
    <source>
        <dbReference type="Proteomes" id="UP000719412"/>
    </source>
</evidence>
<evidence type="ECO:0000256" key="11">
    <source>
        <dbReference type="ARBA" id="ARBA00023125"/>
    </source>
</evidence>
<accession>A0A8J6HHA4</accession>
<dbReference type="GO" id="GO:0006260">
    <property type="term" value="P:DNA replication"/>
    <property type="evidence" value="ECO:0007669"/>
    <property type="project" value="InterPro"/>
</dbReference>
<dbReference type="FunFam" id="3.40.50.300:FF:001456">
    <property type="entry name" value="ATP-dependent DNA helicase"/>
    <property type="match status" value="1"/>
</dbReference>
<dbReference type="SMART" id="SM00341">
    <property type="entry name" value="HRDC"/>
    <property type="match status" value="1"/>
</dbReference>
<dbReference type="InterPro" id="IPR044876">
    <property type="entry name" value="HRDC_dom_sf"/>
</dbReference>
<feature type="transmembrane region" description="Helical" evidence="18">
    <location>
        <begin position="1034"/>
        <end position="1054"/>
    </location>
</feature>
<evidence type="ECO:0000256" key="15">
    <source>
        <dbReference type="ARBA" id="ARBA00034808"/>
    </source>
</evidence>
<keyword evidence="12 18" id="KW-0472">Membrane</keyword>
<evidence type="ECO:0000256" key="3">
    <source>
        <dbReference type="ARBA" id="ARBA00005446"/>
    </source>
</evidence>
<feature type="transmembrane region" description="Helical" evidence="18">
    <location>
        <begin position="1000"/>
        <end position="1022"/>
    </location>
</feature>
<feature type="transmembrane region" description="Helical" evidence="18">
    <location>
        <begin position="1274"/>
        <end position="1291"/>
    </location>
</feature>
<dbReference type="SMART" id="SM00956">
    <property type="entry name" value="RQC"/>
    <property type="match status" value="1"/>
</dbReference>
<proteinExistence type="inferred from homology"/>
<evidence type="ECO:0000256" key="12">
    <source>
        <dbReference type="ARBA" id="ARBA00023136"/>
    </source>
</evidence>
<dbReference type="GO" id="GO:0009378">
    <property type="term" value="F:four-way junction helicase activity"/>
    <property type="evidence" value="ECO:0007669"/>
    <property type="project" value="TreeGrafter"/>
</dbReference>
<dbReference type="PROSITE" id="PS50967">
    <property type="entry name" value="HRDC"/>
    <property type="match status" value="1"/>
</dbReference>
<feature type="transmembrane region" description="Helical" evidence="18">
    <location>
        <begin position="1066"/>
        <end position="1091"/>
    </location>
</feature>
<feature type="transmembrane region" description="Helical" evidence="18">
    <location>
        <begin position="1103"/>
        <end position="1122"/>
    </location>
</feature>
<comment type="catalytic activity">
    <reaction evidence="16">
        <text>ATP + H2O = ADP + phosphate + H(+)</text>
        <dbReference type="Rhea" id="RHEA:13065"/>
        <dbReference type="ChEBI" id="CHEBI:15377"/>
        <dbReference type="ChEBI" id="CHEBI:15378"/>
        <dbReference type="ChEBI" id="CHEBI:30616"/>
        <dbReference type="ChEBI" id="CHEBI:43474"/>
        <dbReference type="ChEBI" id="CHEBI:456216"/>
    </reaction>
</comment>
<dbReference type="Pfam" id="PF16124">
    <property type="entry name" value="RecQ_Zn_bind"/>
    <property type="match status" value="1"/>
</dbReference>
<evidence type="ECO:0000256" key="9">
    <source>
        <dbReference type="ARBA" id="ARBA00022840"/>
    </source>
</evidence>
<keyword evidence="6" id="KW-0547">Nucleotide-binding</keyword>
<comment type="catalytic activity">
    <reaction evidence="14">
        <text>Couples ATP hydrolysis with the unwinding of duplex DNA by translocating in the 3'-5' direction.</text>
        <dbReference type="EC" id="5.6.2.4"/>
    </reaction>
</comment>
<dbReference type="GO" id="GO:0016787">
    <property type="term" value="F:hydrolase activity"/>
    <property type="evidence" value="ECO:0007669"/>
    <property type="project" value="UniProtKB-KW"/>
</dbReference>
<feature type="transmembrane region" description="Helical" evidence="18">
    <location>
        <begin position="1208"/>
        <end position="1230"/>
    </location>
</feature>
<feature type="domain" description="Helicase C-terminal" evidence="21">
    <location>
        <begin position="243"/>
        <end position="392"/>
    </location>
</feature>
<sequence>MDLQDFDDDIVDELMKISDAVEQSDNAVQQTPSRGGQPGPEHLNILSKYFGHKSFRPMQWEIISAIMDSRRDVCAVMSTGYGKSLCYQYPSTFLGGITLVSNIPACLLGTAQKNQSKVIENIFLNKYSIIYLTPEFCTGDTGSNILKRMSNELSVVLIGIDEAHCISSWGHEFRYQYRNLGFFHDMFPGVPIVAVTATATSAVKRDIVQNLKMRDPLVVCSGFDRPNLYFEVNSKSPGGVYRDMTKAMVYVNNNWKFSGPTIVYCITRKQTEEIAQVLRTNGIKCLPYHAGLPLSARQEAHEQFVKDKIDVIVATIAFGMGIDKPDVRNVVHYGSSKSLENYYQEVGRAGRDGLPSNCVCFYSNADFVTLRNMTDFFGGSKTRIETNLKTMEEYLTTRNCRRRFILQYFEDKVENLEQARKNCCNNCTKKCDWLEVIDLFYSVCCRLYDGRTDQDKYEGIDDNGCYDFSNDARIFLKAVFTLSGNFGVNTYILFLRGSKSSKIAQSKQKDPLHGSGKHQSDDWDYGSRIGCLNLTFYRSGAFTVDSNAYYEEKYLDEKTQKTMKGFTYKAISLNEKGKKMMTSDEQLLLPPPSSVLGLLKCKPQKQEVWLTTKRISLLPSTSKTAVAQSTETRAEIDERMELYKRLLDVRTKLASDLDCMPYMVASNATLMSMSRLKPKSLDELRNLNIDGLTEAKINKFGNEFLKVITNDSNVGSDNRKRSIKDILVAHPLSNVAISLSAEVSCTMFQSGSTVGEIASKRGAVPGTITSHLISGIKFGHPIKMIELGVGEETRDTVIKTYRKFCASGFTNVKTKQIKEECPPDLTYDQINTVLAYLQVRCHLQNLNVPYEEFEEFQFSEVDVREQDEVDRRLESLINLGKKIENKEDLDSVCTPDLVSESSNKENFEYPTPPSCDDSALEPPRKKEKTDYDFILDSPPRHRAASAVTERSESADVKSESADVKAEPREVDRSTDSSTGATIKKAKKKSLPPWLVAKNELSFFTGLGLAMLSSLFIGSSFIIKKLSLTRLNRKGSLRAGAGGFGYLKDWMWWLGFLTMGVGELANFAAYTFAPASLVTPLGALSVLVSAVLASKFLNETLNTLGKLGCLLCILGSIVLIIHSPKEQEVESVRDLMDKLHNTYFINYVVIVILVTVIIIFYVGPRYGSRHVLVYITLCSAVGSLSVMACKGLGLSISEAVSNANKERDLSYWAAYMFLLTVVICICLQMNYLNKALDLFNTNIVTPVYYVTFTSLVIVASAILFNEWGNMTLEDILGSVCGFLVVIVAIFLLQNFKEKNPESDYSRCRYQKQCLLRNGSKHEYGSSVFFT</sequence>
<dbReference type="NCBIfam" id="TIGR00614">
    <property type="entry name" value="recQ_fam"/>
    <property type="match status" value="1"/>
</dbReference>
<gene>
    <name evidence="22" type="ORF">GEV33_008100</name>
</gene>
<dbReference type="GO" id="GO:0000723">
    <property type="term" value="P:telomere maintenance"/>
    <property type="evidence" value="ECO:0007669"/>
    <property type="project" value="TreeGrafter"/>
</dbReference>
<feature type="transmembrane region" description="Helical" evidence="18">
    <location>
        <begin position="1170"/>
        <end position="1196"/>
    </location>
</feature>
<organism evidence="22 23">
    <name type="scientific">Tenebrio molitor</name>
    <name type="common">Yellow mealworm beetle</name>
    <dbReference type="NCBI Taxonomy" id="7067"/>
    <lineage>
        <taxon>Eukaryota</taxon>
        <taxon>Metazoa</taxon>
        <taxon>Ecdysozoa</taxon>
        <taxon>Arthropoda</taxon>
        <taxon>Hexapoda</taxon>
        <taxon>Insecta</taxon>
        <taxon>Pterygota</taxon>
        <taxon>Neoptera</taxon>
        <taxon>Endopterygota</taxon>
        <taxon>Coleoptera</taxon>
        <taxon>Polyphaga</taxon>
        <taxon>Cucujiformia</taxon>
        <taxon>Tenebrionidae</taxon>
        <taxon>Tenebrio</taxon>
    </lineage>
</organism>
<dbReference type="EC" id="5.6.2.4" evidence="15"/>
<comment type="caution">
    <text evidence="22">The sequence shown here is derived from an EMBL/GenBank/DDBJ whole genome shotgun (WGS) entry which is preliminary data.</text>
</comment>
<dbReference type="SMART" id="SM00490">
    <property type="entry name" value="HELICc"/>
    <property type="match status" value="1"/>
</dbReference>
<dbReference type="GO" id="GO:0043138">
    <property type="term" value="F:3'-5' DNA helicase activity"/>
    <property type="evidence" value="ECO:0007669"/>
    <property type="project" value="UniProtKB-EC"/>
</dbReference>
<dbReference type="PROSITE" id="PS51194">
    <property type="entry name" value="HELICASE_CTER"/>
    <property type="match status" value="1"/>
</dbReference>
<dbReference type="GO" id="GO:0005694">
    <property type="term" value="C:chromosome"/>
    <property type="evidence" value="ECO:0007669"/>
    <property type="project" value="TreeGrafter"/>
</dbReference>
<dbReference type="GO" id="GO:0005524">
    <property type="term" value="F:ATP binding"/>
    <property type="evidence" value="ECO:0007669"/>
    <property type="project" value="UniProtKB-KW"/>
</dbReference>
<evidence type="ECO:0000256" key="13">
    <source>
        <dbReference type="ARBA" id="ARBA00023235"/>
    </source>
</evidence>
<keyword evidence="7" id="KW-0378">Hydrolase</keyword>
<dbReference type="Pfam" id="PF00271">
    <property type="entry name" value="Helicase_C"/>
    <property type="match status" value="1"/>
</dbReference>
<dbReference type="InterPro" id="IPR010997">
    <property type="entry name" value="HRDC-like_sf"/>
</dbReference>
<dbReference type="Gene3D" id="1.10.150.80">
    <property type="entry name" value="HRDC domain"/>
    <property type="match status" value="1"/>
</dbReference>
<keyword evidence="11" id="KW-0238">DNA-binding</keyword>
<evidence type="ECO:0000256" key="16">
    <source>
        <dbReference type="ARBA" id="ARBA00049360"/>
    </source>
</evidence>
<evidence type="ECO:0000259" key="21">
    <source>
        <dbReference type="PROSITE" id="PS51194"/>
    </source>
</evidence>
<dbReference type="Pfam" id="PF00570">
    <property type="entry name" value="HRDC"/>
    <property type="match status" value="1"/>
</dbReference>
<dbReference type="Proteomes" id="UP000719412">
    <property type="component" value="Unassembled WGS sequence"/>
</dbReference>
<keyword evidence="23" id="KW-1185">Reference proteome</keyword>
<dbReference type="InterPro" id="IPR008521">
    <property type="entry name" value="Mg_trans_NIPA"/>
</dbReference>
<dbReference type="InterPro" id="IPR014001">
    <property type="entry name" value="Helicase_ATP-bd"/>
</dbReference>
<evidence type="ECO:0000256" key="17">
    <source>
        <dbReference type="SAM" id="MobiDB-lite"/>
    </source>
</evidence>
<evidence type="ECO:0000259" key="19">
    <source>
        <dbReference type="PROSITE" id="PS50967"/>
    </source>
</evidence>
<dbReference type="SUPFAM" id="SSF46785">
    <property type="entry name" value="Winged helix' DNA-binding domain"/>
    <property type="match status" value="1"/>
</dbReference>
<evidence type="ECO:0000256" key="4">
    <source>
        <dbReference type="ARBA" id="ARBA00007230"/>
    </source>
</evidence>
<dbReference type="EMBL" id="JABDTM020024012">
    <property type="protein sequence ID" value="KAH0814694.1"/>
    <property type="molecule type" value="Genomic_DNA"/>
</dbReference>
<dbReference type="GO" id="GO:0016020">
    <property type="term" value="C:membrane"/>
    <property type="evidence" value="ECO:0007669"/>
    <property type="project" value="UniProtKB-SubCell"/>
</dbReference>
<dbReference type="InterPro" id="IPR032284">
    <property type="entry name" value="RecQ_Zn-bd"/>
</dbReference>
<evidence type="ECO:0000256" key="18">
    <source>
        <dbReference type="SAM" id="Phobius"/>
    </source>
</evidence>
<comment type="subcellular location">
    <subcellularLocation>
        <location evidence="2">Membrane</location>
        <topology evidence="2">Multi-pass membrane protein</topology>
    </subcellularLocation>
</comment>
<evidence type="ECO:0000256" key="6">
    <source>
        <dbReference type="ARBA" id="ARBA00022741"/>
    </source>
</evidence>